<gene>
    <name evidence="3" type="ORF">ACD_49C00085G0006</name>
</gene>
<protein>
    <submittedName>
        <fullName evidence="3">Adenylate cyclase</fullName>
    </submittedName>
</protein>
<dbReference type="GO" id="GO:0035556">
    <property type="term" value="P:intracellular signal transduction"/>
    <property type="evidence" value="ECO:0007669"/>
    <property type="project" value="InterPro"/>
</dbReference>
<dbReference type="PROSITE" id="PS50125">
    <property type="entry name" value="GUANYLATE_CYCLASE_2"/>
    <property type="match status" value="1"/>
</dbReference>
<reference evidence="3" key="1">
    <citation type="journal article" date="2012" name="Science">
        <title>Fermentation, hydrogen, and sulfur metabolism in multiple uncultivated bacterial phyla.</title>
        <authorList>
            <person name="Wrighton K.C."/>
            <person name="Thomas B.C."/>
            <person name="Sharon I."/>
            <person name="Miller C.S."/>
            <person name="Castelle C.J."/>
            <person name="VerBerkmoes N.C."/>
            <person name="Wilkins M.J."/>
            <person name="Hettich R.L."/>
            <person name="Lipton M.S."/>
            <person name="Williams K.H."/>
            <person name="Long P.E."/>
            <person name="Banfield J.F."/>
        </authorList>
    </citation>
    <scope>NUCLEOTIDE SEQUENCE [LARGE SCALE GENOMIC DNA]</scope>
</reference>
<dbReference type="PANTHER" id="PTHR43081:SF1">
    <property type="entry name" value="ADENYLATE CYCLASE, TERMINAL-DIFFERENTIATION SPECIFIC"/>
    <property type="match status" value="1"/>
</dbReference>
<dbReference type="PANTHER" id="PTHR43081">
    <property type="entry name" value="ADENYLATE CYCLASE, TERMINAL-DIFFERENTIATION SPECIFIC-RELATED"/>
    <property type="match status" value="1"/>
</dbReference>
<evidence type="ECO:0000259" key="2">
    <source>
        <dbReference type="PROSITE" id="PS50125"/>
    </source>
</evidence>
<name>K2AVV2_9BACT</name>
<dbReference type="Pfam" id="PF05226">
    <property type="entry name" value="CHASE2"/>
    <property type="match status" value="1"/>
</dbReference>
<dbReference type="EMBL" id="AMFJ01021671">
    <property type="protein sequence ID" value="EKD65791.1"/>
    <property type="molecule type" value="Genomic_DNA"/>
</dbReference>
<dbReference type="InterPro" id="IPR050697">
    <property type="entry name" value="Adenylyl/Guanylyl_Cyclase_3/4"/>
</dbReference>
<dbReference type="SUPFAM" id="SSF55073">
    <property type="entry name" value="Nucleotide cyclase"/>
    <property type="match status" value="1"/>
</dbReference>
<accession>K2AVV2</accession>
<evidence type="ECO:0000313" key="3">
    <source>
        <dbReference type="EMBL" id="EKD65791.1"/>
    </source>
</evidence>
<dbReference type="InterPro" id="IPR007890">
    <property type="entry name" value="CHASE2"/>
</dbReference>
<comment type="caution">
    <text evidence="3">The sequence shown here is derived from an EMBL/GenBank/DDBJ whole genome shotgun (WGS) entry which is preliminary data.</text>
</comment>
<keyword evidence="1" id="KW-0812">Transmembrane</keyword>
<dbReference type="InterPro" id="IPR029787">
    <property type="entry name" value="Nucleotide_cyclase"/>
</dbReference>
<feature type="domain" description="Guanylate cyclase" evidence="2">
    <location>
        <begin position="443"/>
        <end position="576"/>
    </location>
</feature>
<keyword evidence="1" id="KW-1133">Transmembrane helix</keyword>
<dbReference type="GO" id="GO:0006171">
    <property type="term" value="P:cAMP biosynthetic process"/>
    <property type="evidence" value="ECO:0007669"/>
    <property type="project" value="TreeGrafter"/>
</dbReference>
<dbReference type="AlphaFoldDB" id="K2AVV2"/>
<keyword evidence="1" id="KW-0472">Membrane</keyword>
<evidence type="ECO:0000256" key="1">
    <source>
        <dbReference type="SAM" id="Phobius"/>
    </source>
</evidence>
<feature type="transmembrane region" description="Helical" evidence="1">
    <location>
        <begin position="329"/>
        <end position="345"/>
    </location>
</feature>
<dbReference type="Gene3D" id="3.30.70.1230">
    <property type="entry name" value="Nucleotide cyclase"/>
    <property type="match status" value="1"/>
</dbReference>
<proteinExistence type="predicted"/>
<dbReference type="SMART" id="SM00044">
    <property type="entry name" value="CYCc"/>
    <property type="match status" value="1"/>
</dbReference>
<dbReference type="CDD" id="cd07302">
    <property type="entry name" value="CHD"/>
    <property type="match status" value="1"/>
</dbReference>
<feature type="transmembrane region" description="Helical" evidence="1">
    <location>
        <begin position="12"/>
        <end position="36"/>
    </location>
</feature>
<feature type="transmembrane region" description="Helical" evidence="1">
    <location>
        <begin position="382"/>
        <end position="401"/>
    </location>
</feature>
<organism evidence="3">
    <name type="scientific">uncultured bacterium</name>
    <name type="common">gcode 4</name>
    <dbReference type="NCBI Taxonomy" id="1234023"/>
    <lineage>
        <taxon>Bacteria</taxon>
        <taxon>environmental samples</taxon>
    </lineage>
</organism>
<dbReference type="Pfam" id="PF00211">
    <property type="entry name" value="Guanylate_cyc"/>
    <property type="match status" value="1"/>
</dbReference>
<sequence>MKNIFKKYEKNLTLNNKFLVSLLISFGIITIIVLLYNDFFGDFFTRLNLSLQNWLYEEKYSNNKKPSSALTVVEIDDKTLIDKDRWGLGRWQDFSRANYAKVIDNLSKDWAIVIWIDVLFSEKATTSDADEILKNSIKKAGNVILSFHFLNSLYPIDSLRNAAAWIWDVLPIVNKYNNSIYSMFPFYFQEDKILKSLSFAVLDKYYSTINWKSQIITKDDFKKDFLKFYGVNIPIKDSYENEGKINFLINYVPSYNSYQKISFVDVYNWNYNKSLVKDKIILIWSTATALHDEFNTPLWIMPGVYTHVNAVNTILNKKIITYLSLNTELWALLFFIFIITLLWVYDKHKYYFIVSLFILSIAYFKLYQFIFLEYNTIFSMPIYFFIAILLSFIFVNLYRYAYEGKWKRVLKDALSQYLAEDLVSSVLNNFEKINLDWDKKEISIFFSDIAGFTTLSETMTPHDLMNFLKIYLKETSDVIIDNKWFINKYEWDAIMALWWTFWDGKKQAYNACRSAIEQQKTIDKLNERFEQEYNFKVEVRMWLNKWDAIVGNIWSLGRKIEYTAIWDNVNLASRLEWVNKQYNTKICVSESIRDEWVDDFVFRKLDLIKVKWKKNSVNIYELIWYKNEVNTEMLSLIKDFEKALSLYFGKKFSEAKEIFQKLSNLWDEPSKIFVKRCDYLIENPIENWDWSWEFTVK</sequence>
<feature type="transmembrane region" description="Helical" evidence="1">
    <location>
        <begin position="350"/>
        <end position="370"/>
    </location>
</feature>
<dbReference type="InterPro" id="IPR001054">
    <property type="entry name" value="A/G_cyclase"/>
</dbReference>
<dbReference type="SMART" id="SM01080">
    <property type="entry name" value="CHASE2"/>
    <property type="match status" value="1"/>
</dbReference>
<dbReference type="GO" id="GO:0004016">
    <property type="term" value="F:adenylate cyclase activity"/>
    <property type="evidence" value="ECO:0007669"/>
    <property type="project" value="UniProtKB-ARBA"/>
</dbReference>